<dbReference type="RefSeq" id="WP_245946217.1">
    <property type="nucleotide sequence ID" value="NZ_QRAO01000002.1"/>
</dbReference>
<evidence type="ECO:0000256" key="1">
    <source>
        <dbReference type="ARBA" id="ARBA00022729"/>
    </source>
</evidence>
<keyword evidence="2" id="KW-0413">Isomerase</keyword>
<dbReference type="SUPFAM" id="SSF54534">
    <property type="entry name" value="FKBP-like"/>
    <property type="match status" value="2"/>
</dbReference>
<dbReference type="PANTHER" id="PTHR47637">
    <property type="entry name" value="CHAPERONE SURA"/>
    <property type="match status" value="1"/>
</dbReference>
<protein>
    <submittedName>
        <fullName evidence="5">Periplasmic chaperone for outer membrane proteins SurA</fullName>
    </submittedName>
</protein>
<name>A0A370QF00_9FLAO</name>
<keyword evidence="1 3" id="KW-0732">Signal</keyword>
<feature type="domain" description="PpiC" evidence="4">
    <location>
        <begin position="297"/>
        <end position="389"/>
    </location>
</feature>
<dbReference type="InterPro" id="IPR046357">
    <property type="entry name" value="PPIase_dom_sf"/>
</dbReference>
<evidence type="ECO:0000313" key="6">
    <source>
        <dbReference type="Proteomes" id="UP000255317"/>
    </source>
</evidence>
<dbReference type="PANTHER" id="PTHR47637:SF1">
    <property type="entry name" value="CHAPERONE SURA"/>
    <property type="match status" value="1"/>
</dbReference>
<dbReference type="GO" id="GO:0003755">
    <property type="term" value="F:peptidyl-prolyl cis-trans isomerase activity"/>
    <property type="evidence" value="ECO:0007669"/>
    <property type="project" value="UniProtKB-KW"/>
</dbReference>
<feature type="chain" id="PRO_5016819950" evidence="3">
    <location>
        <begin position="20"/>
        <end position="472"/>
    </location>
</feature>
<keyword evidence="6" id="KW-1185">Reference proteome</keyword>
<dbReference type="Gene3D" id="1.10.4030.10">
    <property type="entry name" value="Porin chaperone SurA, peptide-binding domain"/>
    <property type="match status" value="1"/>
</dbReference>
<dbReference type="AlphaFoldDB" id="A0A370QF00"/>
<feature type="domain" description="PpiC" evidence="4">
    <location>
        <begin position="193"/>
        <end position="294"/>
    </location>
</feature>
<comment type="caution">
    <text evidence="5">The sequence shown here is derived from an EMBL/GenBank/DDBJ whole genome shotgun (WGS) entry which is preliminary data.</text>
</comment>
<evidence type="ECO:0000256" key="3">
    <source>
        <dbReference type="SAM" id="SignalP"/>
    </source>
</evidence>
<dbReference type="InterPro" id="IPR027304">
    <property type="entry name" value="Trigger_fact/SurA_dom_sf"/>
</dbReference>
<reference evidence="5 6" key="1">
    <citation type="submission" date="2018-07" db="EMBL/GenBank/DDBJ databases">
        <title>Genomic Encyclopedia of Type Strains, Phase IV (KMG-IV): sequencing the most valuable type-strain genomes for metagenomic binning, comparative biology and taxonomic classification.</title>
        <authorList>
            <person name="Goeker M."/>
        </authorList>
    </citation>
    <scope>NUCLEOTIDE SEQUENCE [LARGE SCALE GENOMIC DNA]</scope>
    <source>
        <strain evidence="5 6">DSM 101478</strain>
    </source>
</reference>
<organism evidence="5 6">
    <name type="scientific">Marinirhabdus gelatinilytica</name>
    <dbReference type="NCBI Taxonomy" id="1703343"/>
    <lineage>
        <taxon>Bacteria</taxon>
        <taxon>Pseudomonadati</taxon>
        <taxon>Bacteroidota</taxon>
        <taxon>Flavobacteriia</taxon>
        <taxon>Flavobacteriales</taxon>
        <taxon>Flavobacteriaceae</taxon>
    </lineage>
</organism>
<accession>A0A370QF00</accession>
<evidence type="ECO:0000259" key="4">
    <source>
        <dbReference type="PROSITE" id="PS50198"/>
    </source>
</evidence>
<dbReference type="EMBL" id="QRAO01000002">
    <property type="protein sequence ID" value="RDK86948.1"/>
    <property type="molecule type" value="Genomic_DNA"/>
</dbReference>
<evidence type="ECO:0000256" key="2">
    <source>
        <dbReference type="PROSITE-ProRule" id="PRU00278"/>
    </source>
</evidence>
<dbReference type="PROSITE" id="PS50198">
    <property type="entry name" value="PPIC_PPIASE_2"/>
    <property type="match status" value="2"/>
</dbReference>
<sequence length="472" mass="53931">MKMNRTLFLITLLSTFAMQGQDSLVSNIQEVTQVADTVKKVPQRYKVEGVAAVVGDYVVLDSDIDKGYLEFQQQGVSTEDITRCQLLGKLMEDKLYLHQAVQDSIVVGDAEINPEVDQLMQYLTAEIGSEEKLLAFYRKNTLPELRSELFEARKSLKLAGRMQAKVVENVEITPEEVREFFFAIPEDERPVFSAEVAVAQIVVEPEITKEAKQTAIDRLNEMRQDILENGVSFATKAGLYSEDGSKTRGGLIEGVKRNSQYVKEFKDQAFSLLEGEISEPFETQFGFHILKVDKIRGQEVDVRHILVYPEVPQSSIDAAREKIETVRKAIVDSTITFKNAAIQYSEEEDTRNNGGQLVNPVTYDTWFDLTKMDPELSAKVYNLKPGEVSKIFVERDRTGKASFKIYTVTDRKEEHPAEYVTDYERIKELALKEKQIRAIEDWQNKQIKETYVNVNEDYQECEFSSDWVKTSN</sequence>
<dbReference type="Pfam" id="PF00639">
    <property type="entry name" value="Rotamase"/>
    <property type="match status" value="2"/>
</dbReference>
<dbReference type="SUPFAM" id="SSF109998">
    <property type="entry name" value="Triger factor/SurA peptide-binding domain-like"/>
    <property type="match status" value="1"/>
</dbReference>
<gene>
    <name evidence="5" type="ORF">C8D94_102126</name>
</gene>
<dbReference type="InterPro" id="IPR050280">
    <property type="entry name" value="OMP_Chaperone_SurA"/>
</dbReference>
<dbReference type="InterPro" id="IPR000297">
    <property type="entry name" value="PPIase_PpiC"/>
</dbReference>
<keyword evidence="2" id="KW-0697">Rotamase</keyword>
<feature type="signal peptide" evidence="3">
    <location>
        <begin position="1"/>
        <end position="19"/>
    </location>
</feature>
<dbReference type="Proteomes" id="UP000255317">
    <property type="component" value="Unassembled WGS sequence"/>
</dbReference>
<proteinExistence type="predicted"/>
<dbReference type="Gene3D" id="3.10.50.40">
    <property type="match status" value="2"/>
</dbReference>
<evidence type="ECO:0000313" key="5">
    <source>
        <dbReference type="EMBL" id="RDK86948.1"/>
    </source>
</evidence>